<evidence type="ECO:0000313" key="1">
    <source>
        <dbReference type="EMBL" id="KAF4145856.1"/>
    </source>
</evidence>
<dbReference type="Proteomes" id="UP000704712">
    <property type="component" value="Unassembled WGS sequence"/>
</dbReference>
<organism evidence="1 2">
    <name type="scientific">Phytophthora infestans</name>
    <name type="common">Potato late blight agent</name>
    <name type="synonym">Botrytis infestans</name>
    <dbReference type="NCBI Taxonomy" id="4787"/>
    <lineage>
        <taxon>Eukaryota</taxon>
        <taxon>Sar</taxon>
        <taxon>Stramenopiles</taxon>
        <taxon>Oomycota</taxon>
        <taxon>Peronosporomycetes</taxon>
        <taxon>Peronosporales</taxon>
        <taxon>Peronosporaceae</taxon>
        <taxon>Phytophthora</taxon>
    </lineage>
</organism>
<comment type="caution">
    <text evidence="1">The sequence shown here is derived from an EMBL/GenBank/DDBJ whole genome shotgun (WGS) entry which is preliminary data.</text>
</comment>
<name>A0A8S9UXL4_PHYIN</name>
<dbReference type="AlphaFoldDB" id="A0A8S9UXL4"/>
<sequence length="66" mass="7888">MPEIRCGRPYYRTLEDFINRPSKKPVQSKLESKTNPTSCRWRRPALLKQATWWDLLRGQSPERQAD</sequence>
<proteinExistence type="predicted"/>
<accession>A0A8S9UXL4</accession>
<dbReference type="EMBL" id="JAACNO010000684">
    <property type="protein sequence ID" value="KAF4145856.1"/>
    <property type="molecule type" value="Genomic_DNA"/>
</dbReference>
<gene>
    <name evidence="1" type="ORF">GN958_ATG04966</name>
</gene>
<reference evidence="1" key="1">
    <citation type="submission" date="2020-03" db="EMBL/GenBank/DDBJ databases">
        <title>Hybrid Assembly of Korean Phytophthora infestans isolates.</title>
        <authorList>
            <person name="Prokchorchik M."/>
            <person name="Lee Y."/>
            <person name="Seo J."/>
            <person name="Cho J.-H."/>
            <person name="Park Y.-E."/>
            <person name="Jang D.-C."/>
            <person name="Im J.-S."/>
            <person name="Choi J.-G."/>
            <person name="Park H.-J."/>
            <person name="Lee G.-B."/>
            <person name="Lee Y.-G."/>
            <person name="Hong S.-Y."/>
            <person name="Cho K."/>
            <person name="Sohn K.H."/>
        </authorList>
    </citation>
    <scope>NUCLEOTIDE SEQUENCE</scope>
    <source>
        <strain evidence="1">KR_2_A2</strain>
    </source>
</reference>
<protein>
    <submittedName>
        <fullName evidence="1">Uncharacterized protein</fullName>
    </submittedName>
</protein>
<evidence type="ECO:0000313" key="2">
    <source>
        <dbReference type="Proteomes" id="UP000704712"/>
    </source>
</evidence>